<feature type="transmembrane region" description="Helical" evidence="8">
    <location>
        <begin position="310"/>
        <end position="340"/>
    </location>
</feature>
<feature type="transmembrane region" description="Helical" evidence="8">
    <location>
        <begin position="268"/>
        <end position="290"/>
    </location>
</feature>
<dbReference type="EMBL" id="JABZEO010000013">
    <property type="protein sequence ID" value="NVZ10888.1"/>
    <property type="molecule type" value="Genomic_DNA"/>
</dbReference>
<comment type="caution">
    <text evidence="9">The sequence shown here is derived from an EMBL/GenBank/DDBJ whole genome shotgun (WGS) entry which is preliminary data.</text>
</comment>
<feature type="transmembrane region" description="Helical" evidence="8">
    <location>
        <begin position="153"/>
        <end position="180"/>
    </location>
</feature>
<dbReference type="Proteomes" id="UP000592294">
    <property type="component" value="Unassembled WGS sequence"/>
</dbReference>
<dbReference type="GO" id="GO:0005886">
    <property type="term" value="C:plasma membrane"/>
    <property type="evidence" value="ECO:0007669"/>
    <property type="project" value="UniProtKB-SubCell"/>
</dbReference>
<evidence type="ECO:0000256" key="6">
    <source>
        <dbReference type="ARBA" id="ARBA00022989"/>
    </source>
</evidence>
<sequence>MVEQREFLANAIEASVRIGLLLVLAAWCFDIVQPFVIPIAWGIIIAVAQYPGYRRLCVWFGGRRRAAAILIATIDLLVLLVPAVLLSDTLLDGLQGFAKGLQDGTLAVPRLPESVKDWPLVGEPLSGFWNQASQNLAATAAKFTPQLKAAAGWLLSTAAGAGFSVLQFIIAIVIAGALLAQSEASAGFARAVAARLVGEEKGADLARLAETVVRSVTKGILGVALIQAILAGIGFMVMGIPAAGLWALLCLLLSTVQIGIFPITVPILIYVFATADTVPAVLFLVWSLIVGSLDNVLKPLVLGRGVQVPMAVIFVGAIGGFISSGIIGLFVGAVVLTLGYKLLLAWVYERAEG</sequence>
<keyword evidence="5 8" id="KW-0812">Transmembrane</keyword>
<evidence type="ECO:0000256" key="4">
    <source>
        <dbReference type="ARBA" id="ARBA00022475"/>
    </source>
</evidence>
<evidence type="ECO:0000313" key="10">
    <source>
        <dbReference type="Proteomes" id="UP000592294"/>
    </source>
</evidence>
<accession>A0A850RC47</accession>
<dbReference type="RefSeq" id="WP_176977618.1">
    <property type="nucleotide sequence ID" value="NZ_JABZEO010000013.1"/>
</dbReference>
<organism evidence="9 10">
    <name type="scientific">Allochromatium humboldtianum</name>
    <dbReference type="NCBI Taxonomy" id="504901"/>
    <lineage>
        <taxon>Bacteria</taxon>
        <taxon>Pseudomonadati</taxon>
        <taxon>Pseudomonadota</taxon>
        <taxon>Gammaproteobacteria</taxon>
        <taxon>Chromatiales</taxon>
        <taxon>Chromatiaceae</taxon>
        <taxon>Allochromatium</taxon>
    </lineage>
</organism>
<dbReference type="PANTHER" id="PTHR21716">
    <property type="entry name" value="TRANSMEMBRANE PROTEIN"/>
    <property type="match status" value="1"/>
</dbReference>
<keyword evidence="3" id="KW-0813">Transport</keyword>
<protein>
    <submittedName>
        <fullName evidence="9">AI-2E family transporter</fullName>
    </submittedName>
</protein>
<feature type="transmembrane region" description="Helical" evidence="8">
    <location>
        <begin position="219"/>
        <end position="237"/>
    </location>
</feature>
<evidence type="ECO:0000256" key="2">
    <source>
        <dbReference type="ARBA" id="ARBA00009773"/>
    </source>
</evidence>
<name>A0A850RC47_9GAMM</name>
<feature type="transmembrane region" description="Helical" evidence="8">
    <location>
        <begin position="243"/>
        <end position="261"/>
    </location>
</feature>
<evidence type="ECO:0000256" key="5">
    <source>
        <dbReference type="ARBA" id="ARBA00022692"/>
    </source>
</evidence>
<evidence type="ECO:0000256" key="7">
    <source>
        <dbReference type="ARBA" id="ARBA00023136"/>
    </source>
</evidence>
<keyword evidence="4" id="KW-1003">Cell membrane</keyword>
<dbReference type="AlphaFoldDB" id="A0A850RC47"/>
<dbReference type="PANTHER" id="PTHR21716:SF67">
    <property type="entry name" value="TRANSPORT PROTEIN YDIK-RELATED"/>
    <property type="match status" value="1"/>
</dbReference>
<keyword evidence="6 8" id="KW-1133">Transmembrane helix</keyword>
<feature type="transmembrane region" description="Helical" evidence="8">
    <location>
        <begin position="35"/>
        <end position="53"/>
    </location>
</feature>
<evidence type="ECO:0000256" key="8">
    <source>
        <dbReference type="SAM" id="Phobius"/>
    </source>
</evidence>
<feature type="transmembrane region" description="Helical" evidence="8">
    <location>
        <begin position="65"/>
        <end position="85"/>
    </location>
</feature>
<keyword evidence="10" id="KW-1185">Reference proteome</keyword>
<proteinExistence type="inferred from homology"/>
<evidence type="ECO:0000256" key="3">
    <source>
        <dbReference type="ARBA" id="ARBA00022448"/>
    </source>
</evidence>
<comment type="similarity">
    <text evidence="2">Belongs to the autoinducer-2 exporter (AI-2E) (TC 2.A.86) family.</text>
</comment>
<evidence type="ECO:0000256" key="1">
    <source>
        <dbReference type="ARBA" id="ARBA00004651"/>
    </source>
</evidence>
<evidence type="ECO:0000313" key="9">
    <source>
        <dbReference type="EMBL" id="NVZ10888.1"/>
    </source>
</evidence>
<reference evidence="9 10" key="1">
    <citation type="submission" date="2020-06" db="EMBL/GenBank/DDBJ databases">
        <title>Whole-genome sequence of Allochromatium humboldtianum DSM 21881, type strain.</title>
        <authorList>
            <person name="Kyndt J.A."/>
            <person name="Meyer T.E."/>
        </authorList>
    </citation>
    <scope>NUCLEOTIDE SEQUENCE [LARGE SCALE GENOMIC DNA]</scope>
    <source>
        <strain evidence="9 10">DSM 21881</strain>
    </source>
</reference>
<dbReference type="Pfam" id="PF01594">
    <property type="entry name" value="AI-2E_transport"/>
    <property type="match status" value="1"/>
</dbReference>
<feature type="transmembrane region" description="Helical" evidence="8">
    <location>
        <begin position="7"/>
        <end position="29"/>
    </location>
</feature>
<comment type="subcellular location">
    <subcellularLocation>
        <location evidence="1">Cell membrane</location>
        <topology evidence="1">Multi-pass membrane protein</topology>
    </subcellularLocation>
</comment>
<keyword evidence="7 8" id="KW-0472">Membrane</keyword>
<gene>
    <name evidence="9" type="ORF">HW932_16620</name>
</gene>
<dbReference type="InterPro" id="IPR002549">
    <property type="entry name" value="AI-2E-like"/>
</dbReference>